<name>A0A3Q3END8_9LABR</name>
<evidence type="ECO:0000313" key="10">
    <source>
        <dbReference type="Proteomes" id="UP000261660"/>
    </source>
</evidence>
<dbReference type="Gene3D" id="3.80.10.10">
    <property type="entry name" value="Ribonuclease Inhibitor"/>
    <property type="match status" value="1"/>
</dbReference>
<dbReference type="STRING" id="56723.ENSLBEP00000008804"/>
<dbReference type="Pfam" id="PF17779">
    <property type="entry name" value="WHD_NOD2"/>
    <property type="match status" value="1"/>
</dbReference>
<dbReference type="Pfam" id="PF17776">
    <property type="entry name" value="NLRC4_HD2"/>
    <property type="match status" value="1"/>
</dbReference>
<dbReference type="InterPro" id="IPR003877">
    <property type="entry name" value="SPRY_dom"/>
</dbReference>
<evidence type="ECO:0000259" key="8">
    <source>
        <dbReference type="PROSITE" id="PS50837"/>
    </source>
</evidence>
<keyword evidence="10" id="KW-1185">Reference proteome</keyword>
<dbReference type="FunCoup" id="A0A3Q3END8">
    <property type="interactions" value="36"/>
</dbReference>
<evidence type="ECO:0000313" key="9">
    <source>
        <dbReference type="Ensembl" id="ENSLBEP00000008804.1"/>
    </source>
</evidence>
<dbReference type="Ensembl" id="ENSLBET00000009274.1">
    <property type="protein sequence ID" value="ENSLBEP00000008804.1"/>
    <property type="gene ID" value="ENSLBEG00000006778.1"/>
</dbReference>
<dbReference type="InterPro" id="IPR001611">
    <property type="entry name" value="Leu-rich_rpt"/>
</dbReference>
<dbReference type="SMART" id="SM00368">
    <property type="entry name" value="LRR_RI"/>
    <property type="match status" value="4"/>
</dbReference>
<dbReference type="PROSITE" id="PS50188">
    <property type="entry name" value="B302_SPRY"/>
    <property type="match status" value="1"/>
</dbReference>
<dbReference type="SUPFAM" id="SSF52047">
    <property type="entry name" value="RNI-like"/>
    <property type="match status" value="1"/>
</dbReference>
<organism evidence="9 10">
    <name type="scientific">Labrus bergylta</name>
    <name type="common">ballan wrasse</name>
    <dbReference type="NCBI Taxonomy" id="56723"/>
    <lineage>
        <taxon>Eukaryota</taxon>
        <taxon>Metazoa</taxon>
        <taxon>Chordata</taxon>
        <taxon>Craniata</taxon>
        <taxon>Vertebrata</taxon>
        <taxon>Euteleostomi</taxon>
        <taxon>Actinopterygii</taxon>
        <taxon>Neopterygii</taxon>
        <taxon>Teleostei</taxon>
        <taxon>Neoteleostei</taxon>
        <taxon>Acanthomorphata</taxon>
        <taxon>Eupercaria</taxon>
        <taxon>Labriformes</taxon>
        <taxon>Labridae</taxon>
        <taxon>Labrus</taxon>
    </lineage>
</organism>
<evidence type="ECO:0000256" key="3">
    <source>
        <dbReference type="ARBA" id="ARBA00022614"/>
    </source>
</evidence>
<feature type="domain" description="B30.2/SPRY" evidence="7">
    <location>
        <begin position="777"/>
        <end position="972"/>
    </location>
</feature>
<evidence type="ECO:0000256" key="4">
    <source>
        <dbReference type="ARBA" id="ARBA00022737"/>
    </source>
</evidence>
<dbReference type="InterPro" id="IPR001870">
    <property type="entry name" value="B30.2/SPRY"/>
</dbReference>
<dbReference type="InterPro" id="IPR007111">
    <property type="entry name" value="NACHT_NTPase"/>
</dbReference>
<dbReference type="PANTHER" id="PTHR24106">
    <property type="entry name" value="NACHT, LRR AND CARD DOMAINS-CONTAINING"/>
    <property type="match status" value="1"/>
</dbReference>
<sequence length="972" mass="110278">CLLLFQLLEENIITFVKNELKRLQRVLSPDYPECLESQSEDEEQGRSCKKAFLKITLHFLRRMKQEELADCLQRTVAAECRCKLKSKLKEKFQCVFEGIAKAGKPTLLNQIYTELYITEGGTGEVNDEHEVRQIETASRKPHRPETTIRQEDIFKASPGRDEPIRRVMTKGVAGIGKTVLTQKFTLDWAEDKDNQNIHFTFPFTFRELNVLKKKKFSLVELVHHFFPETKEAGICRFEEFQVVFIFDGLDECRLPLDFKNNETLTDVTESTSVDVLLTNLIGGKLLPSAHLWITTRPAAANQIPPECVDMVTEVRGFTDPQKKEYFRKRFRNEEQADRIISHIKTSRSLHIMCHIPVFCWITATVLEDVLKTRGGGELPKTLTEMYIHFLVVQSKLKNIKYDGGAETDPHWNKKSRKMIKSLGKLAFEQLQKGNLIFYDSDLTECGIDIRAASVYSGVFTQIFKEERGLYQDMVFCFIHLSVQEFLAALHVHLTFINSGVNLMSEDQTTSWRSKVFREKPDPTHLYQSAVDQTLQSPNGHLDLFLRFLLGLSLETNQNLIRGLLTHTGSGSKTNQETVKYIKKKISEDLSAEKSINLFHCLNELNDRSLVEEIQQSLRSGRLSTDELSPAQWSALVFILLSSEKDLDVFDLKKYSASEEALLRLLPVIKASNKALYVLSGCNLSERSCEALSSVLSSQSSSLRELDLSNNNLHDSGVKLLSTGLKSPLCRLDTLSLSGCLITEEGCASLASALSSSPLRHLDLSYNHPGERGEKLLSAGLEDPHCRLETLRLDHSGLHRLKPGLRKYACELELDTNTVNRKLKLSDNNRKVTHLLCRTGLTGRCYWEVEWRGHVNVSVSYRGIRRRGDSHECLFGFNDQSWSLICSDRGYSVYHNNIRTEISSSSSSSSSSSVSHRVAVYVDCPAGSLSFYRVSSDTLIHLHTFNTTFTEPLYPGFMFWTLGSSVSLCRLSV</sequence>
<dbReference type="InterPro" id="IPR041075">
    <property type="entry name" value="NOD1/2_WH"/>
</dbReference>
<dbReference type="InParanoid" id="A0A3Q3END8"/>
<dbReference type="PROSITE" id="PS51450">
    <property type="entry name" value="LRR"/>
    <property type="match status" value="1"/>
</dbReference>
<dbReference type="InterPro" id="IPR051261">
    <property type="entry name" value="NLR"/>
</dbReference>
<protein>
    <recommendedName>
        <fullName evidence="11">NACHT domain-containing protein</fullName>
    </recommendedName>
</protein>
<dbReference type="FunFam" id="3.40.50.300:FF:001524">
    <property type="entry name" value="Si:dkey-126g1.7"/>
    <property type="match status" value="1"/>
</dbReference>
<dbReference type="GeneTree" id="ENSGT01120000271898"/>
<dbReference type="SUPFAM" id="SSF49899">
    <property type="entry name" value="Concanavalin A-like lectins/glucanases"/>
    <property type="match status" value="1"/>
</dbReference>
<evidence type="ECO:0008006" key="11">
    <source>
        <dbReference type="Google" id="ProtNLM"/>
    </source>
</evidence>
<dbReference type="InterPro" id="IPR029495">
    <property type="entry name" value="NACHT-assoc"/>
</dbReference>
<dbReference type="Pfam" id="PF14484">
    <property type="entry name" value="FISNA"/>
    <property type="match status" value="1"/>
</dbReference>
<keyword evidence="3" id="KW-0433">Leucine-rich repeat</keyword>
<evidence type="ECO:0000259" key="7">
    <source>
        <dbReference type="PROSITE" id="PS50188"/>
    </source>
</evidence>
<dbReference type="GO" id="GO:0005737">
    <property type="term" value="C:cytoplasm"/>
    <property type="evidence" value="ECO:0007669"/>
    <property type="project" value="UniProtKB-SubCell"/>
</dbReference>
<accession>A0A3Q3END8</accession>
<dbReference type="Proteomes" id="UP000261660">
    <property type="component" value="Unplaced"/>
</dbReference>
<dbReference type="InterPro" id="IPR043136">
    <property type="entry name" value="B30.2/SPRY_sf"/>
</dbReference>
<reference evidence="9" key="2">
    <citation type="submission" date="2025-09" db="UniProtKB">
        <authorList>
            <consortium name="Ensembl"/>
        </authorList>
    </citation>
    <scope>IDENTIFICATION</scope>
</reference>
<keyword evidence="2" id="KW-0963">Cytoplasm</keyword>
<dbReference type="InterPro" id="IPR013320">
    <property type="entry name" value="ConA-like_dom_sf"/>
</dbReference>
<reference evidence="9" key="1">
    <citation type="submission" date="2025-08" db="UniProtKB">
        <authorList>
            <consortium name="Ensembl"/>
        </authorList>
    </citation>
    <scope>IDENTIFICATION</scope>
</reference>
<dbReference type="Pfam" id="PF00622">
    <property type="entry name" value="SPRY"/>
    <property type="match status" value="1"/>
</dbReference>
<dbReference type="InterPro" id="IPR027417">
    <property type="entry name" value="P-loop_NTPase"/>
</dbReference>
<comment type="subcellular location">
    <subcellularLocation>
        <location evidence="1">Cytoplasm</location>
    </subcellularLocation>
</comment>
<dbReference type="SMART" id="SM01288">
    <property type="entry name" value="FISNA"/>
    <property type="match status" value="1"/>
</dbReference>
<keyword evidence="6" id="KW-0067">ATP-binding</keyword>
<dbReference type="Pfam" id="PF13516">
    <property type="entry name" value="LRR_6"/>
    <property type="match status" value="1"/>
</dbReference>
<dbReference type="Gene3D" id="2.60.120.920">
    <property type="match status" value="1"/>
</dbReference>
<dbReference type="Gene3D" id="3.40.50.300">
    <property type="entry name" value="P-loop containing nucleotide triphosphate hydrolases"/>
    <property type="match status" value="1"/>
</dbReference>
<keyword evidence="5" id="KW-0547">Nucleotide-binding</keyword>
<proteinExistence type="predicted"/>
<feature type="domain" description="NACHT" evidence="8">
    <location>
        <begin position="165"/>
        <end position="299"/>
    </location>
</feature>
<dbReference type="Pfam" id="PF05729">
    <property type="entry name" value="NACHT"/>
    <property type="match status" value="1"/>
</dbReference>
<dbReference type="AlphaFoldDB" id="A0A3Q3END8"/>
<evidence type="ECO:0000256" key="6">
    <source>
        <dbReference type="ARBA" id="ARBA00022840"/>
    </source>
</evidence>
<dbReference type="PROSITE" id="PS50837">
    <property type="entry name" value="NACHT"/>
    <property type="match status" value="1"/>
</dbReference>
<dbReference type="CDD" id="cd16040">
    <property type="entry name" value="SPRY_PRY_SNTX"/>
    <property type="match status" value="1"/>
</dbReference>
<dbReference type="SMART" id="SM00449">
    <property type="entry name" value="SPRY"/>
    <property type="match status" value="1"/>
</dbReference>
<dbReference type="GO" id="GO:0005524">
    <property type="term" value="F:ATP binding"/>
    <property type="evidence" value="ECO:0007669"/>
    <property type="project" value="UniProtKB-KW"/>
</dbReference>
<evidence type="ECO:0000256" key="1">
    <source>
        <dbReference type="ARBA" id="ARBA00004496"/>
    </source>
</evidence>
<keyword evidence="4" id="KW-0677">Repeat</keyword>
<evidence type="ECO:0000256" key="2">
    <source>
        <dbReference type="ARBA" id="ARBA00022490"/>
    </source>
</evidence>
<dbReference type="InterPro" id="IPR032675">
    <property type="entry name" value="LRR_dom_sf"/>
</dbReference>
<dbReference type="InterPro" id="IPR041267">
    <property type="entry name" value="NLRP_HD2"/>
</dbReference>
<evidence type="ECO:0000256" key="5">
    <source>
        <dbReference type="ARBA" id="ARBA00022741"/>
    </source>
</evidence>